<dbReference type="GO" id="GO:0002188">
    <property type="term" value="P:translation reinitiation"/>
    <property type="evidence" value="ECO:0007669"/>
    <property type="project" value="TreeGrafter"/>
</dbReference>
<dbReference type="InterPro" id="IPR001950">
    <property type="entry name" value="SUI1"/>
</dbReference>
<dbReference type="InterPro" id="IPR048517">
    <property type="entry name" value="DENR_N"/>
</dbReference>
<comment type="similarity">
    <text evidence="1">Belongs to the DENR family.</text>
</comment>
<dbReference type="GO" id="GO:0003729">
    <property type="term" value="F:mRNA binding"/>
    <property type="evidence" value="ECO:0007669"/>
    <property type="project" value="TreeGrafter"/>
</dbReference>
<dbReference type="SMR" id="A0A0M3QXD0"/>
<dbReference type="PROSITE" id="PS50296">
    <property type="entry name" value="SUI1"/>
    <property type="match status" value="1"/>
</dbReference>
<organism evidence="3 4">
    <name type="scientific">Drosophila busckii</name>
    <name type="common">Fruit fly</name>
    <dbReference type="NCBI Taxonomy" id="30019"/>
    <lineage>
        <taxon>Eukaryota</taxon>
        <taxon>Metazoa</taxon>
        <taxon>Ecdysozoa</taxon>
        <taxon>Arthropoda</taxon>
        <taxon>Hexapoda</taxon>
        <taxon>Insecta</taxon>
        <taxon>Pterygota</taxon>
        <taxon>Neoptera</taxon>
        <taxon>Endopterygota</taxon>
        <taxon>Diptera</taxon>
        <taxon>Brachycera</taxon>
        <taxon>Muscomorpha</taxon>
        <taxon>Ephydroidea</taxon>
        <taxon>Drosophilidae</taxon>
        <taxon>Drosophila</taxon>
    </lineage>
</organism>
<dbReference type="InterPro" id="IPR046447">
    <property type="entry name" value="DENR_C"/>
</dbReference>
<dbReference type="CDD" id="cd11607">
    <property type="entry name" value="DENR_C"/>
    <property type="match status" value="1"/>
</dbReference>
<dbReference type="Pfam" id="PF21023">
    <property type="entry name" value="DENR_N"/>
    <property type="match status" value="1"/>
</dbReference>
<dbReference type="InterPro" id="IPR050318">
    <property type="entry name" value="DENR/SUI1_TIF"/>
</dbReference>
<protein>
    <submittedName>
        <fullName evidence="3">CG9099</fullName>
    </submittedName>
</protein>
<dbReference type="InterPro" id="IPR036877">
    <property type="entry name" value="SUI1_dom_sf"/>
</dbReference>
<name>A0A0M3QXD0_DROBS</name>
<sequence length="173" mass="19284">REPAEYPLAVKYCGNCSMPFEYCEYYVEYDKCKEWLAKNHPEDYEKLLLREAAEATCAGGEKKRQTRGGKGLARCKKLNATDEDAAPKRVCLTCTTRGKNKRVTIVVGLAAYKIDLRAAAKFFGNKFACGSSATGTDEIVIQGDVRQELLMVIPDKWPEVAVEAIVDCDESKK</sequence>
<evidence type="ECO:0000313" key="3">
    <source>
        <dbReference type="EMBL" id="ALC45659.1"/>
    </source>
</evidence>
<evidence type="ECO:0000259" key="2">
    <source>
        <dbReference type="PROSITE" id="PS50296"/>
    </source>
</evidence>
<evidence type="ECO:0000313" key="4">
    <source>
        <dbReference type="Proteomes" id="UP000494163"/>
    </source>
</evidence>
<dbReference type="EMBL" id="CP012526">
    <property type="protein sequence ID" value="ALC45659.1"/>
    <property type="molecule type" value="Genomic_DNA"/>
</dbReference>
<proteinExistence type="inferred from homology"/>
<feature type="domain" description="SUI1" evidence="2">
    <location>
        <begin position="90"/>
        <end position="157"/>
    </location>
</feature>
<gene>
    <name evidence="3" type="ORF">Dbus_chr3Rg409</name>
</gene>
<dbReference type="Pfam" id="PF01253">
    <property type="entry name" value="SUI1"/>
    <property type="match status" value="1"/>
</dbReference>
<dbReference type="PANTHER" id="PTHR12789">
    <property type="entry name" value="DENSITY-REGULATED PROTEIN HOMOLOG"/>
    <property type="match status" value="1"/>
</dbReference>
<keyword evidence="4" id="KW-1185">Reference proteome</keyword>
<dbReference type="GO" id="GO:0001731">
    <property type="term" value="P:formation of translation preinitiation complex"/>
    <property type="evidence" value="ECO:0007669"/>
    <property type="project" value="TreeGrafter"/>
</dbReference>
<accession>A0A0M3QXD0</accession>
<dbReference type="SUPFAM" id="SSF55159">
    <property type="entry name" value="eIF1-like"/>
    <property type="match status" value="1"/>
</dbReference>
<evidence type="ECO:0000256" key="1">
    <source>
        <dbReference type="ARBA" id="ARBA00007514"/>
    </source>
</evidence>
<feature type="non-terminal residue" evidence="3">
    <location>
        <position position="1"/>
    </location>
</feature>
<reference evidence="3 4" key="1">
    <citation type="submission" date="2015-08" db="EMBL/GenBank/DDBJ databases">
        <title>Ancestral chromatin configuration constrains chromatin evolution on differentiating sex chromosomes in Drosophila.</title>
        <authorList>
            <person name="Zhou Q."/>
            <person name="Bachtrog D."/>
        </authorList>
    </citation>
    <scope>NUCLEOTIDE SEQUENCE [LARGE SCALE GENOMIC DNA]</scope>
    <source>
        <tissue evidence="3">Whole larvae</tissue>
    </source>
</reference>
<dbReference type="Gene3D" id="3.30.780.10">
    <property type="entry name" value="SUI1-like domain"/>
    <property type="match status" value="1"/>
</dbReference>
<dbReference type="OrthoDB" id="277199at2759"/>
<dbReference type="STRING" id="30019.A0A0M3QXD0"/>
<dbReference type="Proteomes" id="UP000494163">
    <property type="component" value="Chromosome 3R"/>
</dbReference>
<dbReference type="OMA" id="PFITNRW"/>
<dbReference type="AlphaFoldDB" id="A0A0M3QXD0"/>
<dbReference type="PANTHER" id="PTHR12789:SF0">
    <property type="entry name" value="DENSITY-REGULATED PROTEIN"/>
    <property type="match status" value="1"/>
</dbReference>
<dbReference type="GO" id="GO:0003743">
    <property type="term" value="F:translation initiation factor activity"/>
    <property type="evidence" value="ECO:0007669"/>
    <property type="project" value="InterPro"/>
</dbReference>